<evidence type="ECO:0000313" key="3">
    <source>
        <dbReference type="EMBL" id="MFF4525593.1"/>
    </source>
</evidence>
<feature type="transmembrane region" description="Helical" evidence="1">
    <location>
        <begin position="154"/>
        <end position="174"/>
    </location>
</feature>
<comment type="caution">
    <text evidence="3">The sequence shown here is derived from an EMBL/GenBank/DDBJ whole genome shotgun (WGS) entry which is preliminary data.</text>
</comment>
<reference evidence="3 4" key="1">
    <citation type="submission" date="2024-10" db="EMBL/GenBank/DDBJ databases">
        <title>The Natural Products Discovery Center: Release of the First 8490 Sequenced Strains for Exploring Actinobacteria Biosynthetic Diversity.</title>
        <authorList>
            <person name="Kalkreuter E."/>
            <person name="Kautsar S.A."/>
            <person name="Yang D."/>
            <person name="Bader C.D."/>
            <person name="Teijaro C.N."/>
            <person name="Fluegel L."/>
            <person name="Davis C.M."/>
            <person name="Simpson J.R."/>
            <person name="Lauterbach L."/>
            <person name="Steele A.D."/>
            <person name="Gui C."/>
            <person name="Meng S."/>
            <person name="Li G."/>
            <person name="Viehrig K."/>
            <person name="Ye F."/>
            <person name="Su P."/>
            <person name="Kiefer A.F."/>
            <person name="Nichols A."/>
            <person name="Cepeda A.J."/>
            <person name="Yan W."/>
            <person name="Fan B."/>
            <person name="Jiang Y."/>
            <person name="Adhikari A."/>
            <person name="Zheng C.-J."/>
            <person name="Schuster L."/>
            <person name="Cowan T.M."/>
            <person name="Smanski M.J."/>
            <person name="Chevrette M.G."/>
            <person name="De Carvalho L.P.S."/>
            <person name="Shen B."/>
        </authorList>
    </citation>
    <scope>NUCLEOTIDE SEQUENCE [LARGE SCALE GENOMIC DNA]</scope>
    <source>
        <strain evidence="3 4">NPDC001390</strain>
    </source>
</reference>
<proteinExistence type="predicted"/>
<keyword evidence="2" id="KW-0732">Signal</keyword>
<dbReference type="Proteomes" id="UP001602058">
    <property type="component" value="Unassembled WGS sequence"/>
</dbReference>
<sequence>MRRVFGWVCGVILALVTALWCVTATADLALSAGVYGTAGTYKVDTCVDTSNTRKNSNYDCYGDFMPDGGTAADAVYVHLKDTGHDYPDGTEFDARQGLGPQTIQRVGFWGIVGELWQVAVCVAILAVLGYQAIKPRREPRSREPSRRQKVADRVGYAVVVAIPVGILSLIAMAAEPTP</sequence>
<evidence type="ECO:0000313" key="4">
    <source>
        <dbReference type="Proteomes" id="UP001602058"/>
    </source>
</evidence>
<evidence type="ECO:0000256" key="1">
    <source>
        <dbReference type="SAM" id="Phobius"/>
    </source>
</evidence>
<accession>A0ABW6UQ76</accession>
<evidence type="ECO:0000256" key="2">
    <source>
        <dbReference type="SAM" id="SignalP"/>
    </source>
</evidence>
<gene>
    <name evidence="3" type="ORF">ACFY1D_29825</name>
</gene>
<keyword evidence="1" id="KW-0472">Membrane</keyword>
<feature type="chain" id="PRO_5045891381" description="Integral membrane protein" evidence="2">
    <location>
        <begin position="27"/>
        <end position="178"/>
    </location>
</feature>
<dbReference type="RefSeq" id="WP_387890904.1">
    <property type="nucleotide sequence ID" value="NZ_JBIAWJ010000019.1"/>
</dbReference>
<protein>
    <recommendedName>
        <fullName evidence="5">Integral membrane protein</fullName>
    </recommendedName>
</protein>
<name>A0ABW6UQ76_9ACTN</name>
<dbReference type="EMBL" id="JBIAWJ010000019">
    <property type="protein sequence ID" value="MFF4525593.1"/>
    <property type="molecule type" value="Genomic_DNA"/>
</dbReference>
<feature type="signal peptide" evidence="2">
    <location>
        <begin position="1"/>
        <end position="26"/>
    </location>
</feature>
<organism evidence="3 4">
    <name type="scientific">Streptomyces bluensis</name>
    <dbReference type="NCBI Taxonomy" id="33897"/>
    <lineage>
        <taxon>Bacteria</taxon>
        <taxon>Bacillati</taxon>
        <taxon>Actinomycetota</taxon>
        <taxon>Actinomycetes</taxon>
        <taxon>Kitasatosporales</taxon>
        <taxon>Streptomycetaceae</taxon>
        <taxon>Streptomyces</taxon>
    </lineage>
</organism>
<keyword evidence="1" id="KW-0812">Transmembrane</keyword>
<keyword evidence="4" id="KW-1185">Reference proteome</keyword>
<feature type="transmembrane region" description="Helical" evidence="1">
    <location>
        <begin position="115"/>
        <end position="133"/>
    </location>
</feature>
<evidence type="ECO:0008006" key="5">
    <source>
        <dbReference type="Google" id="ProtNLM"/>
    </source>
</evidence>
<keyword evidence="1" id="KW-1133">Transmembrane helix</keyword>